<evidence type="ECO:0000256" key="4">
    <source>
        <dbReference type="ARBA" id="ARBA00022692"/>
    </source>
</evidence>
<accession>A0A451ETW8</accession>
<dbReference type="Gene3D" id="3.40.50.300">
    <property type="entry name" value="P-loop containing nucleotide triphosphate hydrolases"/>
    <property type="match status" value="1"/>
</dbReference>
<dbReference type="AlphaFoldDB" id="A0A451ETW8"/>
<dbReference type="EMBL" id="MH806844">
    <property type="protein sequence ID" value="AZS64101.1"/>
    <property type="molecule type" value="mRNA"/>
</dbReference>
<keyword evidence="4 9" id="KW-0812">Transmembrane</keyword>
<dbReference type="InterPro" id="IPR050352">
    <property type="entry name" value="ABCG_transporters"/>
</dbReference>
<evidence type="ECO:0000259" key="10">
    <source>
        <dbReference type="PROSITE" id="PS50893"/>
    </source>
</evidence>
<evidence type="ECO:0000256" key="9">
    <source>
        <dbReference type="SAM" id="Phobius"/>
    </source>
</evidence>
<evidence type="ECO:0000313" key="11">
    <source>
        <dbReference type="EMBL" id="AZS64101.1"/>
    </source>
</evidence>
<organism evidence="11">
    <name type="scientific">Lygus hesperus</name>
    <name type="common">Western plant bug</name>
    <dbReference type="NCBI Taxonomy" id="30085"/>
    <lineage>
        <taxon>Eukaryota</taxon>
        <taxon>Metazoa</taxon>
        <taxon>Ecdysozoa</taxon>
        <taxon>Arthropoda</taxon>
        <taxon>Hexapoda</taxon>
        <taxon>Insecta</taxon>
        <taxon>Pterygota</taxon>
        <taxon>Neoptera</taxon>
        <taxon>Paraneoptera</taxon>
        <taxon>Hemiptera</taxon>
        <taxon>Heteroptera</taxon>
        <taxon>Panheteroptera</taxon>
        <taxon>Cimicomorpha</taxon>
        <taxon>Miridae</taxon>
        <taxon>Mirini</taxon>
        <taxon>Lygus</taxon>
    </lineage>
</organism>
<dbReference type="InterPro" id="IPR003439">
    <property type="entry name" value="ABC_transporter-like_ATP-bd"/>
</dbReference>
<dbReference type="PROSITE" id="PS00211">
    <property type="entry name" value="ABC_TRANSPORTER_1"/>
    <property type="match status" value="1"/>
</dbReference>
<keyword evidence="7 9" id="KW-1133">Transmembrane helix</keyword>
<evidence type="ECO:0000256" key="8">
    <source>
        <dbReference type="ARBA" id="ARBA00023136"/>
    </source>
</evidence>
<dbReference type="PANTHER" id="PTHR48041:SF139">
    <property type="entry name" value="PROTEIN SCARLET"/>
    <property type="match status" value="1"/>
</dbReference>
<proteinExistence type="evidence at transcript level"/>
<feature type="transmembrane region" description="Helical" evidence="9">
    <location>
        <begin position="502"/>
        <end position="524"/>
    </location>
</feature>
<feature type="transmembrane region" description="Helical" evidence="9">
    <location>
        <begin position="460"/>
        <end position="481"/>
    </location>
</feature>
<evidence type="ECO:0000256" key="2">
    <source>
        <dbReference type="ARBA" id="ARBA00005814"/>
    </source>
</evidence>
<dbReference type="Pfam" id="PF00005">
    <property type="entry name" value="ABC_tran"/>
    <property type="match status" value="1"/>
</dbReference>
<evidence type="ECO:0000256" key="5">
    <source>
        <dbReference type="ARBA" id="ARBA00022741"/>
    </source>
</evidence>
<feature type="transmembrane region" description="Helical" evidence="9">
    <location>
        <begin position="432"/>
        <end position="454"/>
    </location>
</feature>
<dbReference type="InterPro" id="IPR003593">
    <property type="entry name" value="AAA+_ATPase"/>
</dbReference>
<dbReference type="InterPro" id="IPR027417">
    <property type="entry name" value="P-loop_NTPase"/>
</dbReference>
<keyword evidence="3" id="KW-0813">Transport</keyword>
<feature type="transmembrane region" description="Helical" evidence="9">
    <location>
        <begin position="352"/>
        <end position="371"/>
    </location>
</feature>
<keyword evidence="5" id="KW-0547">Nucleotide-binding</keyword>
<dbReference type="SUPFAM" id="SSF52540">
    <property type="entry name" value="P-loop containing nucleoside triphosphate hydrolases"/>
    <property type="match status" value="1"/>
</dbReference>
<evidence type="ECO:0000256" key="3">
    <source>
        <dbReference type="ARBA" id="ARBA00022448"/>
    </source>
</evidence>
<dbReference type="InterPro" id="IPR043926">
    <property type="entry name" value="ABCG_dom"/>
</dbReference>
<dbReference type="GO" id="GO:0005886">
    <property type="term" value="C:plasma membrane"/>
    <property type="evidence" value="ECO:0007669"/>
    <property type="project" value="TreeGrafter"/>
</dbReference>
<dbReference type="Pfam" id="PF01061">
    <property type="entry name" value="ABC2_membrane"/>
    <property type="match status" value="1"/>
</dbReference>
<comment type="subcellular location">
    <subcellularLocation>
        <location evidence="1">Membrane</location>
        <topology evidence="1">Multi-pass membrane protein</topology>
    </subcellularLocation>
</comment>
<evidence type="ECO:0000256" key="1">
    <source>
        <dbReference type="ARBA" id="ARBA00004141"/>
    </source>
</evidence>
<dbReference type="GO" id="GO:0005524">
    <property type="term" value="F:ATP binding"/>
    <property type="evidence" value="ECO:0007669"/>
    <property type="project" value="UniProtKB-KW"/>
</dbReference>
<dbReference type="PROSITE" id="PS50893">
    <property type="entry name" value="ABC_TRANSPORTER_2"/>
    <property type="match status" value="1"/>
</dbReference>
<dbReference type="InterPro" id="IPR013525">
    <property type="entry name" value="ABC2_TM"/>
</dbReference>
<sequence length="608" mass="68531">MYELSERGDTMSDLVFTWENVCLYAVSSKKNLLGKRTISRLKLLHNVSGLAKAGTLCAIMGPSGSGKTTLLAALSQRSTGILQGDIELNGRPIDKNLMIRMSGFVPQQDLSFKTLTVNEHLHFMASLRMDQRVSQLQIKRIIESLCNELNLLNCRRTRLGQLSGGEMKRVSLAVQMLPDPPVLLCDEPTTGLDSFSASQVVTLLRSFAAKGKVVIASIHQPASGIFEMFDKVCLLVPGGKQAYFGDVDEAKAHFAQLGYICPQEFNSAEYFLTQMSNHPDRLCQKFEDSKHYRTLLKEIAALKSTSRQCTLIYGMDESFLKFYSIQTASTITQMKWLIWRSALDLYRNMQKFMFKMSIYVLTALLISLPYTRTRLDQEGIQNIQGRNYSVVTETIFTQAYAVMNTFPAEIPVLLREIGNGLYKPAPYYLSKLFILLPKAILETILFSSIIYWVAGGSGDAGFFSFVFPIVVCAVASSAYGCCISAMFENTRTASLLAVPFDFVSYTFSGLFLQLSSVPLYLSWIKYLSRFYYGLEAMTILQWRDISSIPCPENKELPCIEDGYKVMYNYGYHPNNLLLDLSGLMIMFFVLNIVGYIFFARRSRKSSTY</sequence>
<name>A0A451ETW8_LYGHE</name>
<comment type="similarity">
    <text evidence="2">Belongs to the ABC transporter superfamily. ABCG family. Eye pigment precursor importer (TC 3.A.1.204) subfamily.</text>
</comment>
<protein>
    <submittedName>
        <fullName evidence="11">Brown-like protein</fullName>
    </submittedName>
</protein>
<reference evidence="11" key="1">
    <citation type="journal article" date="2018" name="Arch. Insect Biochem. Physiol.">
        <title>RNA interference-mediated knockdown of eye coloration genes in the western tarnished plant bug (Lygus hesperus Knight).</title>
        <authorList>
            <person name="Brent C.S."/>
            <person name="Hull J.J."/>
        </authorList>
    </citation>
    <scope>NUCLEOTIDE SEQUENCE</scope>
    <source>
        <tissue evidence="11">Head</tissue>
    </source>
</reference>
<keyword evidence="8 9" id="KW-0472">Membrane</keyword>
<feature type="transmembrane region" description="Helical" evidence="9">
    <location>
        <begin position="576"/>
        <end position="598"/>
    </location>
</feature>
<dbReference type="GO" id="GO:0016887">
    <property type="term" value="F:ATP hydrolysis activity"/>
    <property type="evidence" value="ECO:0007669"/>
    <property type="project" value="InterPro"/>
</dbReference>
<evidence type="ECO:0000256" key="6">
    <source>
        <dbReference type="ARBA" id="ARBA00022840"/>
    </source>
</evidence>
<feature type="domain" description="ABC transporter" evidence="10">
    <location>
        <begin position="28"/>
        <end position="262"/>
    </location>
</feature>
<dbReference type="SMART" id="SM00382">
    <property type="entry name" value="AAA"/>
    <property type="match status" value="1"/>
</dbReference>
<dbReference type="Pfam" id="PF19055">
    <property type="entry name" value="ABC2_membrane_7"/>
    <property type="match status" value="1"/>
</dbReference>
<dbReference type="PANTHER" id="PTHR48041">
    <property type="entry name" value="ABC TRANSPORTER G FAMILY MEMBER 28"/>
    <property type="match status" value="1"/>
</dbReference>
<evidence type="ECO:0000256" key="7">
    <source>
        <dbReference type="ARBA" id="ARBA00022989"/>
    </source>
</evidence>
<keyword evidence="6" id="KW-0067">ATP-binding</keyword>
<dbReference type="InterPro" id="IPR017871">
    <property type="entry name" value="ABC_transporter-like_CS"/>
</dbReference>
<dbReference type="GO" id="GO:0140359">
    <property type="term" value="F:ABC-type transporter activity"/>
    <property type="evidence" value="ECO:0007669"/>
    <property type="project" value="InterPro"/>
</dbReference>